<reference evidence="1 2" key="1">
    <citation type="submission" date="2022-05" db="EMBL/GenBank/DDBJ databases">
        <authorList>
            <consortium name="Genoscope - CEA"/>
            <person name="William W."/>
        </authorList>
    </citation>
    <scope>NUCLEOTIDE SEQUENCE [LARGE SCALE GENOMIC DNA]</scope>
</reference>
<gene>
    <name evidence="1" type="ORF">PLOB_00042951</name>
</gene>
<name>A0ABN8N3P5_9CNID</name>
<proteinExistence type="predicted"/>
<comment type="caution">
    <text evidence="1">The sequence shown here is derived from an EMBL/GenBank/DDBJ whole genome shotgun (WGS) entry which is preliminary data.</text>
</comment>
<organism evidence="1 2">
    <name type="scientific">Porites lobata</name>
    <dbReference type="NCBI Taxonomy" id="104759"/>
    <lineage>
        <taxon>Eukaryota</taxon>
        <taxon>Metazoa</taxon>
        <taxon>Cnidaria</taxon>
        <taxon>Anthozoa</taxon>
        <taxon>Hexacorallia</taxon>
        <taxon>Scleractinia</taxon>
        <taxon>Fungiina</taxon>
        <taxon>Poritidae</taxon>
        <taxon>Porites</taxon>
    </lineage>
</organism>
<dbReference type="Proteomes" id="UP001159405">
    <property type="component" value="Unassembled WGS sequence"/>
</dbReference>
<accession>A0ABN8N3P5</accession>
<evidence type="ECO:0000313" key="1">
    <source>
        <dbReference type="EMBL" id="CAH3039102.1"/>
    </source>
</evidence>
<dbReference type="EMBL" id="CALNXK010000007">
    <property type="protein sequence ID" value="CAH3039102.1"/>
    <property type="molecule type" value="Genomic_DNA"/>
</dbReference>
<keyword evidence="2" id="KW-1185">Reference proteome</keyword>
<sequence length="192" mass="21806">MPLYLYFFFLLFVAQIQVMEFKFLPMIAIMVAMFPVPNEASLRWVKLNKSPVCFGAKGDDFGRFSYHGNIFVKSFKLVHLSGKVSCLKKKDAYSYWGCYPRHRPNLGAILTDQKNNILAPDASTVQSTGWYNLPGYSSSSPELVFEKSGNPHAIFANNELRLWYGEDLRGRTEEDNDGKTCADVYGLLDMVC</sequence>
<protein>
    <submittedName>
        <fullName evidence="1">Uncharacterized protein</fullName>
    </submittedName>
</protein>
<evidence type="ECO:0000313" key="2">
    <source>
        <dbReference type="Proteomes" id="UP001159405"/>
    </source>
</evidence>